<organism evidence="2 3">
    <name type="scientific">Dendrothele bispora (strain CBS 962.96)</name>
    <dbReference type="NCBI Taxonomy" id="1314807"/>
    <lineage>
        <taxon>Eukaryota</taxon>
        <taxon>Fungi</taxon>
        <taxon>Dikarya</taxon>
        <taxon>Basidiomycota</taxon>
        <taxon>Agaricomycotina</taxon>
        <taxon>Agaricomycetes</taxon>
        <taxon>Agaricomycetidae</taxon>
        <taxon>Agaricales</taxon>
        <taxon>Agaricales incertae sedis</taxon>
        <taxon>Dendrothele</taxon>
    </lineage>
</organism>
<dbReference type="Proteomes" id="UP000297245">
    <property type="component" value="Unassembled WGS sequence"/>
</dbReference>
<proteinExistence type="predicted"/>
<dbReference type="EMBL" id="ML179079">
    <property type="protein sequence ID" value="THV02202.1"/>
    <property type="molecule type" value="Genomic_DNA"/>
</dbReference>
<keyword evidence="3" id="KW-1185">Reference proteome</keyword>
<gene>
    <name evidence="2" type="ORF">K435DRAFT_361063</name>
</gene>
<evidence type="ECO:0000313" key="2">
    <source>
        <dbReference type="EMBL" id="THV02202.1"/>
    </source>
</evidence>
<keyword evidence="1" id="KW-0812">Transmembrane</keyword>
<protein>
    <recommendedName>
        <fullName evidence="4">KOW domain-containing protein</fullName>
    </recommendedName>
</protein>
<dbReference type="OrthoDB" id="3048815at2759"/>
<sequence length="93" mass="10779">MCRVIEKHFKAAVPWINEHVTVTKGMYQSYTGTVVDVHIPKPFTVLDVYIPQLRQTVKIRHDYLIDTLWVSFLCKVDLLISLILFMFSGAIIL</sequence>
<accession>A0A4S8MI17</accession>
<feature type="transmembrane region" description="Helical" evidence="1">
    <location>
        <begin position="68"/>
        <end position="92"/>
    </location>
</feature>
<keyword evidence="1" id="KW-0472">Membrane</keyword>
<name>A0A4S8MI17_DENBC</name>
<dbReference type="AlphaFoldDB" id="A0A4S8MI17"/>
<evidence type="ECO:0008006" key="4">
    <source>
        <dbReference type="Google" id="ProtNLM"/>
    </source>
</evidence>
<evidence type="ECO:0000313" key="3">
    <source>
        <dbReference type="Proteomes" id="UP000297245"/>
    </source>
</evidence>
<keyword evidence="1" id="KW-1133">Transmembrane helix</keyword>
<evidence type="ECO:0000256" key="1">
    <source>
        <dbReference type="SAM" id="Phobius"/>
    </source>
</evidence>
<reference evidence="2 3" key="1">
    <citation type="journal article" date="2019" name="Nat. Ecol. Evol.">
        <title>Megaphylogeny resolves global patterns of mushroom evolution.</title>
        <authorList>
            <person name="Varga T."/>
            <person name="Krizsan K."/>
            <person name="Foldi C."/>
            <person name="Dima B."/>
            <person name="Sanchez-Garcia M."/>
            <person name="Sanchez-Ramirez S."/>
            <person name="Szollosi G.J."/>
            <person name="Szarkandi J.G."/>
            <person name="Papp V."/>
            <person name="Albert L."/>
            <person name="Andreopoulos W."/>
            <person name="Angelini C."/>
            <person name="Antonin V."/>
            <person name="Barry K.W."/>
            <person name="Bougher N.L."/>
            <person name="Buchanan P."/>
            <person name="Buyck B."/>
            <person name="Bense V."/>
            <person name="Catcheside P."/>
            <person name="Chovatia M."/>
            <person name="Cooper J."/>
            <person name="Damon W."/>
            <person name="Desjardin D."/>
            <person name="Finy P."/>
            <person name="Geml J."/>
            <person name="Haridas S."/>
            <person name="Hughes K."/>
            <person name="Justo A."/>
            <person name="Karasinski D."/>
            <person name="Kautmanova I."/>
            <person name="Kiss B."/>
            <person name="Kocsube S."/>
            <person name="Kotiranta H."/>
            <person name="LaButti K.M."/>
            <person name="Lechner B.E."/>
            <person name="Liimatainen K."/>
            <person name="Lipzen A."/>
            <person name="Lukacs Z."/>
            <person name="Mihaltcheva S."/>
            <person name="Morgado L.N."/>
            <person name="Niskanen T."/>
            <person name="Noordeloos M.E."/>
            <person name="Ohm R.A."/>
            <person name="Ortiz-Santana B."/>
            <person name="Ovrebo C."/>
            <person name="Racz N."/>
            <person name="Riley R."/>
            <person name="Savchenko A."/>
            <person name="Shiryaev A."/>
            <person name="Soop K."/>
            <person name="Spirin V."/>
            <person name="Szebenyi C."/>
            <person name="Tomsovsky M."/>
            <person name="Tulloss R.E."/>
            <person name="Uehling J."/>
            <person name="Grigoriev I.V."/>
            <person name="Vagvolgyi C."/>
            <person name="Papp T."/>
            <person name="Martin F.M."/>
            <person name="Miettinen O."/>
            <person name="Hibbett D.S."/>
            <person name="Nagy L.G."/>
        </authorList>
    </citation>
    <scope>NUCLEOTIDE SEQUENCE [LARGE SCALE GENOMIC DNA]</scope>
    <source>
        <strain evidence="2 3">CBS 962.96</strain>
    </source>
</reference>